<keyword evidence="1" id="KW-0812">Transmembrane</keyword>
<dbReference type="EMBL" id="FOGU01000002">
    <property type="protein sequence ID" value="SER73514.1"/>
    <property type="molecule type" value="Genomic_DNA"/>
</dbReference>
<name>A0A1H9RLG9_9RHOB</name>
<dbReference type="Proteomes" id="UP000198885">
    <property type="component" value="Unassembled WGS sequence"/>
</dbReference>
<reference evidence="2 3" key="1">
    <citation type="submission" date="2016-10" db="EMBL/GenBank/DDBJ databases">
        <authorList>
            <person name="de Groot N.N."/>
        </authorList>
    </citation>
    <scope>NUCLEOTIDE SEQUENCE [LARGE SCALE GENOMIC DNA]</scope>
    <source>
        <strain evidence="2 3">DSM 23042</strain>
    </source>
</reference>
<evidence type="ECO:0000313" key="2">
    <source>
        <dbReference type="EMBL" id="SER73514.1"/>
    </source>
</evidence>
<evidence type="ECO:0000256" key="1">
    <source>
        <dbReference type="SAM" id="Phobius"/>
    </source>
</evidence>
<dbReference type="AlphaFoldDB" id="A0A1H9RLG9"/>
<keyword evidence="3" id="KW-1185">Reference proteome</keyword>
<evidence type="ECO:0000313" key="3">
    <source>
        <dbReference type="Proteomes" id="UP000198885"/>
    </source>
</evidence>
<protein>
    <submittedName>
        <fullName evidence="2">Uncharacterized protein</fullName>
    </submittedName>
</protein>
<gene>
    <name evidence="2" type="ORF">SAMN04490244_102341</name>
</gene>
<feature type="transmembrane region" description="Helical" evidence="1">
    <location>
        <begin position="39"/>
        <end position="58"/>
    </location>
</feature>
<keyword evidence="1" id="KW-0472">Membrane</keyword>
<sequence>MALRFFRCIECGHRMRASGAYCGLCHAAKTRPQQFGEGLVFAVTAGLIAVVFAGIVLLL</sequence>
<dbReference type="STRING" id="641238.SAMN04490244_102341"/>
<keyword evidence="1" id="KW-1133">Transmembrane helix</keyword>
<accession>A0A1H9RLG9</accession>
<proteinExistence type="predicted"/>
<organism evidence="2 3">
    <name type="scientific">Tranquillimonas rosea</name>
    <dbReference type="NCBI Taxonomy" id="641238"/>
    <lineage>
        <taxon>Bacteria</taxon>
        <taxon>Pseudomonadati</taxon>
        <taxon>Pseudomonadota</taxon>
        <taxon>Alphaproteobacteria</taxon>
        <taxon>Rhodobacterales</taxon>
        <taxon>Roseobacteraceae</taxon>
        <taxon>Tranquillimonas</taxon>
    </lineage>
</organism>